<dbReference type="InterPro" id="IPR011483">
    <property type="entry name" value="Sde182_NH-like"/>
</dbReference>
<feature type="signal peptide" evidence="1">
    <location>
        <begin position="1"/>
        <end position="23"/>
    </location>
</feature>
<organism evidence="4 5">
    <name type="scientific">Neolewinella litorea</name>
    <dbReference type="NCBI Taxonomy" id="2562452"/>
    <lineage>
        <taxon>Bacteria</taxon>
        <taxon>Pseudomonadati</taxon>
        <taxon>Bacteroidota</taxon>
        <taxon>Saprospiria</taxon>
        <taxon>Saprospirales</taxon>
        <taxon>Lewinellaceae</taxon>
        <taxon>Neolewinella</taxon>
    </lineage>
</organism>
<dbReference type="Pfam" id="PF07632">
    <property type="entry name" value="Sde182_NH-like"/>
    <property type="match status" value="1"/>
</dbReference>
<gene>
    <name evidence="4" type="ORF">E4021_06205</name>
</gene>
<sequence>MVRTLLPFLLLVLPVAQPAYLQAQSDKARTVVTTDGEIDDVDSFVRLLLYANELDLEGLVYSSSMWHYKGDGKGTTMVSEMDMTRRLYGERADLRWPGEEWMQELIGAYGEVYNNLTQHAEGYPHPDSLLQLVKVGNITFEGEMELDTEGSDFIRDLLLDETDPRPIYLQVWGGTNTIARALKSIEERYGDTPEWPEIYRKVGEKAIIYTVMDQDVTYRNYISKQWPNVSVLYNAWQFWVLAYNWKKSVPKQLQYWLGGAFMGEHVIRNHGPLTARYYSYGDGQQQPGDPEHIHGDPTRLDSAQWGSFIPYDFISEGDSPAFLHLLDVGLDNREHPEWGGWGGRLVPSDTIPGRWEDGAAAADYNPYTQAPDTAYAQTRWLPALQRDFAARADWCVESYEVANHPPQVGLEGADRRVVKPREKVVLQAVATDPDGDELNYHWWQYGEVDTYRGEAMIILDGPKATITVPNDIKPGQTLHFILSVTDGGAPSLTRYARIVLTAE</sequence>
<name>A0A4S4NMV2_9BACT</name>
<dbReference type="Proteomes" id="UP000308528">
    <property type="component" value="Unassembled WGS sequence"/>
</dbReference>
<dbReference type="InterPro" id="IPR036452">
    <property type="entry name" value="Ribo_hydro-like"/>
</dbReference>
<dbReference type="InterPro" id="IPR013783">
    <property type="entry name" value="Ig-like_fold"/>
</dbReference>
<keyword evidence="5" id="KW-1185">Reference proteome</keyword>
<dbReference type="AlphaFoldDB" id="A0A4S4NMV2"/>
<feature type="domain" description="Cellulose-binding Sde182 C-terminal" evidence="3">
    <location>
        <begin position="423"/>
        <end position="501"/>
    </location>
</feature>
<reference evidence="4 5" key="1">
    <citation type="submission" date="2019-04" db="EMBL/GenBank/DDBJ databases">
        <title>Lewinella litorea sp. nov., isolated from a marine sand.</title>
        <authorList>
            <person name="Yoon J.-H."/>
        </authorList>
    </citation>
    <scope>NUCLEOTIDE SEQUENCE [LARGE SCALE GENOMIC DNA]</scope>
    <source>
        <strain evidence="4 5">HSMS-39</strain>
    </source>
</reference>
<evidence type="ECO:0000259" key="2">
    <source>
        <dbReference type="Pfam" id="PF07632"/>
    </source>
</evidence>
<accession>A0A4S4NMV2</accession>
<protein>
    <submittedName>
        <fullName evidence="4">DUF1593 domain-containing protein</fullName>
    </submittedName>
</protein>
<dbReference type="Gene3D" id="3.90.245.10">
    <property type="entry name" value="Ribonucleoside hydrolase-like"/>
    <property type="match status" value="1"/>
</dbReference>
<feature type="domain" description="Cellulose-binding Sde182 nucleoside hydrolase-like" evidence="2">
    <location>
        <begin position="29"/>
        <end position="344"/>
    </location>
</feature>
<dbReference type="InterPro" id="IPR048527">
    <property type="entry name" value="Sde182_C"/>
</dbReference>
<dbReference type="GO" id="GO:0016799">
    <property type="term" value="F:hydrolase activity, hydrolyzing N-glycosyl compounds"/>
    <property type="evidence" value="ECO:0007669"/>
    <property type="project" value="InterPro"/>
</dbReference>
<dbReference type="Pfam" id="PF21027">
    <property type="entry name" value="Sde0182_C"/>
    <property type="match status" value="1"/>
</dbReference>
<dbReference type="RefSeq" id="WP_136457479.1">
    <property type="nucleotide sequence ID" value="NZ_SRSF01000002.1"/>
</dbReference>
<evidence type="ECO:0000259" key="3">
    <source>
        <dbReference type="Pfam" id="PF21027"/>
    </source>
</evidence>
<dbReference type="OrthoDB" id="253051at2"/>
<evidence type="ECO:0000313" key="4">
    <source>
        <dbReference type="EMBL" id="THH40325.1"/>
    </source>
</evidence>
<proteinExistence type="predicted"/>
<keyword evidence="1" id="KW-0732">Signal</keyword>
<evidence type="ECO:0000256" key="1">
    <source>
        <dbReference type="SAM" id="SignalP"/>
    </source>
</evidence>
<dbReference type="Gene3D" id="2.60.40.10">
    <property type="entry name" value="Immunoglobulins"/>
    <property type="match status" value="1"/>
</dbReference>
<dbReference type="EMBL" id="SRSF01000002">
    <property type="protein sequence ID" value="THH40325.1"/>
    <property type="molecule type" value="Genomic_DNA"/>
</dbReference>
<feature type="chain" id="PRO_5020713881" evidence="1">
    <location>
        <begin position="24"/>
        <end position="503"/>
    </location>
</feature>
<comment type="caution">
    <text evidence="4">The sequence shown here is derived from an EMBL/GenBank/DDBJ whole genome shotgun (WGS) entry which is preliminary data.</text>
</comment>
<evidence type="ECO:0000313" key="5">
    <source>
        <dbReference type="Proteomes" id="UP000308528"/>
    </source>
</evidence>